<evidence type="ECO:0000313" key="2">
    <source>
        <dbReference type="Proteomes" id="UP000636709"/>
    </source>
</evidence>
<organism evidence="1 2">
    <name type="scientific">Digitaria exilis</name>
    <dbReference type="NCBI Taxonomy" id="1010633"/>
    <lineage>
        <taxon>Eukaryota</taxon>
        <taxon>Viridiplantae</taxon>
        <taxon>Streptophyta</taxon>
        <taxon>Embryophyta</taxon>
        <taxon>Tracheophyta</taxon>
        <taxon>Spermatophyta</taxon>
        <taxon>Magnoliopsida</taxon>
        <taxon>Liliopsida</taxon>
        <taxon>Poales</taxon>
        <taxon>Poaceae</taxon>
        <taxon>PACMAD clade</taxon>
        <taxon>Panicoideae</taxon>
        <taxon>Panicodae</taxon>
        <taxon>Paniceae</taxon>
        <taxon>Anthephorinae</taxon>
        <taxon>Digitaria</taxon>
    </lineage>
</organism>
<sequence>MVPALYCTDTVFNMPSAHYKTALFFSPHKVSYFLSQKEKQKMLGANGGPAISPTYPSVVPFHH</sequence>
<protein>
    <submittedName>
        <fullName evidence="1">Uncharacterized protein</fullName>
    </submittedName>
</protein>
<gene>
    <name evidence="1" type="ORF">HU200_049729</name>
</gene>
<accession>A0A835AYD8</accession>
<keyword evidence="2" id="KW-1185">Reference proteome</keyword>
<dbReference type="Proteomes" id="UP000636709">
    <property type="component" value="Unassembled WGS sequence"/>
</dbReference>
<evidence type="ECO:0000313" key="1">
    <source>
        <dbReference type="EMBL" id="KAF8672162.1"/>
    </source>
</evidence>
<dbReference type="AlphaFoldDB" id="A0A835AYD8"/>
<dbReference type="EMBL" id="JACEFO010002223">
    <property type="protein sequence ID" value="KAF8672162.1"/>
    <property type="molecule type" value="Genomic_DNA"/>
</dbReference>
<name>A0A835AYD8_9POAL</name>
<reference evidence="1" key="1">
    <citation type="submission" date="2020-07" db="EMBL/GenBank/DDBJ databases">
        <title>Genome sequence and genetic diversity analysis of an under-domesticated orphan crop, white fonio (Digitaria exilis).</title>
        <authorList>
            <person name="Bennetzen J.L."/>
            <person name="Chen S."/>
            <person name="Ma X."/>
            <person name="Wang X."/>
            <person name="Yssel A.E.J."/>
            <person name="Chaluvadi S.R."/>
            <person name="Johnson M."/>
            <person name="Gangashetty P."/>
            <person name="Hamidou F."/>
            <person name="Sanogo M.D."/>
            <person name="Zwaenepoel A."/>
            <person name="Wallace J."/>
            <person name="Van De Peer Y."/>
            <person name="Van Deynze A."/>
        </authorList>
    </citation>
    <scope>NUCLEOTIDE SEQUENCE</scope>
    <source>
        <tissue evidence="1">Leaves</tissue>
    </source>
</reference>
<proteinExistence type="predicted"/>
<comment type="caution">
    <text evidence="1">The sequence shown here is derived from an EMBL/GenBank/DDBJ whole genome shotgun (WGS) entry which is preliminary data.</text>
</comment>